<name>A0AA48P8Y1_9VIRU</name>
<accession>A0AA48P8Y1</accession>
<evidence type="ECO:0000313" key="1">
    <source>
        <dbReference type="EMBL" id="DBA11634.1"/>
    </source>
</evidence>
<proteinExistence type="predicted"/>
<dbReference type="EMBL" id="BK063069">
    <property type="protein sequence ID" value="DBA11634.1"/>
    <property type="molecule type" value="Genomic_DNA"/>
</dbReference>
<sequence length="103" mass="11923">MALWSFLATLSEWRRILFTRSPSYDKGGDDDRTGWIILLFTQFLMWLSRSINPPTESVSLKGLYNAALSIIFLHLVLQSSRCAVLMSSVLRLTVRRRLFNKDL</sequence>
<organism evidence="1">
    <name type="scientific">Malaco herpesvirus 4</name>
    <dbReference type="NCBI Taxonomy" id="3031800"/>
    <lineage>
        <taxon>Viruses</taxon>
        <taxon>Duplodnaviria</taxon>
        <taxon>Heunggongvirae</taxon>
        <taxon>Peploviricota</taxon>
        <taxon>Herviviricetes</taxon>
        <taxon>Herpesvirales</taxon>
        <taxon>Malacoherpesviridae</taxon>
    </lineage>
</organism>
<reference evidence="1" key="2">
    <citation type="submission" date="2023-01" db="EMBL/GenBank/DDBJ databases">
        <authorList>
            <person name="Rosani U."/>
            <person name="Delmont T.O."/>
            <person name="Gaia M."/>
            <person name="Krupovic M."/>
        </authorList>
    </citation>
    <scope>NUCLEOTIDE SEQUENCE</scope>
    <source>
        <strain evidence="1">MalacoHV4/Med/2018 155</strain>
    </source>
</reference>
<reference evidence="1" key="1">
    <citation type="journal article" date="2023" name="Front. Mar. Sci.">
        <title>Tracing the invertebrate herpesviruses in the global sequence datasets.</title>
        <authorList>
            <person name="Rosani U."/>
            <person name="Gaia M."/>
            <person name="Delmont T.O."/>
            <person name="Krupovic M."/>
        </authorList>
    </citation>
    <scope>NUCLEOTIDE SEQUENCE</scope>
    <source>
        <strain evidence="1">MalacoHV4/Med/2018 155</strain>
    </source>
</reference>
<protein>
    <submittedName>
        <fullName evidence="1">ORF20</fullName>
    </submittedName>
</protein>